<comment type="caution">
    <text evidence="2">The sequence shown here is derived from an EMBL/GenBank/DDBJ whole genome shotgun (WGS) entry which is preliminary data.</text>
</comment>
<dbReference type="RefSeq" id="WP_218254152.1">
    <property type="nucleotide sequence ID" value="NZ_JABXWD010000648.1"/>
</dbReference>
<protein>
    <submittedName>
        <fullName evidence="2">DUF1640 domain-containing protein</fullName>
    </submittedName>
</protein>
<proteinExistence type="predicted"/>
<accession>A0ABS6S4G5</accession>
<reference evidence="2 3" key="1">
    <citation type="journal article" date="2020" name="J Geophys Res Biogeosci">
        <title>Magnetotaxis as an Adaptation to Enable Bacterial Shuttling of Microbial Sulfur and Sulfur Cycling Across Aquatic Oxic#Anoxic Interfaces.</title>
        <authorList>
            <person name="Li J."/>
            <person name="Liu P."/>
            <person name="Wang J."/>
            <person name="Roberts A.P."/>
            <person name="Pan Y."/>
        </authorList>
    </citation>
    <scope>NUCLEOTIDE SEQUENCE [LARGE SCALE GENOMIC DNA]</scope>
    <source>
        <strain evidence="2 3">MYR-1_YQ</strain>
    </source>
</reference>
<keyword evidence="1" id="KW-0472">Membrane</keyword>
<feature type="transmembrane region" description="Helical" evidence="1">
    <location>
        <begin position="59"/>
        <end position="80"/>
    </location>
</feature>
<dbReference type="Proteomes" id="UP001196980">
    <property type="component" value="Unassembled WGS sequence"/>
</dbReference>
<keyword evidence="3" id="KW-1185">Reference proteome</keyword>
<evidence type="ECO:0000313" key="2">
    <source>
        <dbReference type="EMBL" id="MBV6343537.1"/>
    </source>
</evidence>
<keyword evidence="1" id="KW-1133">Transmembrane helix</keyword>
<gene>
    <name evidence="2" type="ORF">HWQ67_18360</name>
</gene>
<organism evidence="2 3">
    <name type="scientific">Candidatus Magnetobacterium casense</name>
    <dbReference type="NCBI Taxonomy" id="1455061"/>
    <lineage>
        <taxon>Bacteria</taxon>
        <taxon>Pseudomonadati</taxon>
        <taxon>Nitrospirota</taxon>
        <taxon>Thermodesulfovibrionia</taxon>
        <taxon>Thermodesulfovibrionales</taxon>
        <taxon>Candidatus Magnetobacteriaceae</taxon>
        <taxon>Candidatus Magnetobacterium</taxon>
    </lineage>
</organism>
<evidence type="ECO:0000313" key="3">
    <source>
        <dbReference type="Proteomes" id="UP001196980"/>
    </source>
</evidence>
<dbReference type="NCBIfam" id="NF047472">
    <property type="entry name" value="LA_3696_Nterm"/>
    <property type="match status" value="1"/>
</dbReference>
<keyword evidence="1" id="KW-0812">Transmembrane</keyword>
<sequence>MSVITIPKALRDKLGDEGTDAFIKVINEAGLDTRRDLATKDDIAKLSERIVKIEGELTLIKWMLGLILACVISLVMKSFFM</sequence>
<evidence type="ECO:0000256" key="1">
    <source>
        <dbReference type="SAM" id="Phobius"/>
    </source>
</evidence>
<name>A0ABS6S4G5_9BACT</name>
<dbReference type="EMBL" id="JABXWD010000648">
    <property type="protein sequence ID" value="MBV6343537.1"/>
    <property type="molecule type" value="Genomic_DNA"/>
</dbReference>